<evidence type="ECO:0000313" key="3">
    <source>
        <dbReference type="EMBL" id="KRX05271.1"/>
    </source>
</evidence>
<evidence type="ECO:0000259" key="2">
    <source>
        <dbReference type="Pfam" id="PF10277"/>
    </source>
</evidence>
<dbReference type="InterPro" id="IPR019402">
    <property type="entry name" value="CWH43_N"/>
</dbReference>
<evidence type="ECO:0000256" key="1">
    <source>
        <dbReference type="SAM" id="Phobius"/>
    </source>
</evidence>
<feature type="transmembrane region" description="Helical" evidence="1">
    <location>
        <begin position="156"/>
        <end position="176"/>
    </location>
</feature>
<dbReference type="AlphaFoldDB" id="A0A0V0QSU7"/>
<reference evidence="3 4" key="1">
    <citation type="journal article" date="2015" name="Sci. Rep.">
        <title>Genome of the facultative scuticociliatosis pathogen Pseudocohnilembus persalinus provides insight into its virulence through horizontal gene transfer.</title>
        <authorList>
            <person name="Xiong J."/>
            <person name="Wang G."/>
            <person name="Cheng J."/>
            <person name="Tian M."/>
            <person name="Pan X."/>
            <person name="Warren A."/>
            <person name="Jiang C."/>
            <person name="Yuan D."/>
            <person name="Miao W."/>
        </authorList>
    </citation>
    <scope>NUCLEOTIDE SEQUENCE [LARGE SCALE GENOMIC DNA]</scope>
    <source>
        <strain evidence="3">36N120E</strain>
    </source>
</reference>
<organism evidence="3 4">
    <name type="scientific">Pseudocohnilembus persalinus</name>
    <name type="common">Ciliate</name>
    <dbReference type="NCBI Taxonomy" id="266149"/>
    <lineage>
        <taxon>Eukaryota</taxon>
        <taxon>Sar</taxon>
        <taxon>Alveolata</taxon>
        <taxon>Ciliophora</taxon>
        <taxon>Intramacronucleata</taxon>
        <taxon>Oligohymenophorea</taxon>
        <taxon>Scuticociliatia</taxon>
        <taxon>Philasterida</taxon>
        <taxon>Pseudocohnilembidae</taxon>
        <taxon>Pseudocohnilembus</taxon>
    </lineage>
</organism>
<keyword evidence="1" id="KW-1133">Transmembrane helix</keyword>
<evidence type="ECO:0000313" key="4">
    <source>
        <dbReference type="Proteomes" id="UP000054937"/>
    </source>
</evidence>
<feature type="transmembrane region" description="Helical" evidence="1">
    <location>
        <begin position="234"/>
        <end position="252"/>
    </location>
</feature>
<dbReference type="EMBL" id="LDAU01000109">
    <property type="protein sequence ID" value="KRX05271.1"/>
    <property type="molecule type" value="Genomic_DNA"/>
</dbReference>
<keyword evidence="1" id="KW-0812">Transmembrane</keyword>
<gene>
    <name evidence="3" type="ORF">PPERSA_00572</name>
</gene>
<protein>
    <recommendedName>
        <fullName evidence="2">CWH43-like N-terminal domain-containing protein</fullName>
    </recommendedName>
</protein>
<proteinExistence type="predicted"/>
<feature type="transmembrane region" description="Helical" evidence="1">
    <location>
        <begin position="73"/>
        <end position="96"/>
    </location>
</feature>
<comment type="caution">
    <text evidence="3">The sequence shown here is derived from an EMBL/GenBank/DDBJ whole genome shotgun (WGS) entry which is preliminary data.</text>
</comment>
<sequence length="332" mass="37828">MLVRYTGKEDLQGNKANKILAGFRLKYLPLILSVSISIGALICYYVAAILQHSVKPFPHNTITGSATNYPQNILFRMLVIPQMGGALLIILAEYYVFKYCAQAYKSRKIPNWWADFLSNCCTLPIMMGISVVSIIMISIAIATIDQGYMNDPLHGASAVIGFLGFYLVMIGITFNYSNLVQIYPDIISQKSLKTKKWLINALVAVLIYVIINPDQMPFYHVGADMYTTSKFTSILEYGIFFIEMGFFYTLYWDYENLYYVFSVGQLENSDLKNIELINGSSFQQQLISNDEQDQQDTQECDGLNQSQQFVNNQKFKYITINSNGKPMNFQYV</sequence>
<feature type="transmembrane region" description="Helical" evidence="1">
    <location>
        <begin position="27"/>
        <end position="50"/>
    </location>
</feature>
<dbReference type="Proteomes" id="UP000054937">
    <property type="component" value="Unassembled WGS sequence"/>
</dbReference>
<feature type="domain" description="CWH43-like N-terminal" evidence="2">
    <location>
        <begin position="26"/>
        <end position="255"/>
    </location>
</feature>
<keyword evidence="4" id="KW-1185">Reference proteome</keyword>
<dbReference type="Pfam" id="PF10277">
    <property type="entry name" value="Frag1"/>
    <property type="match status" value="1"/>
</dbReference>
<feature type="transmembrane region" description="Helical" evidence="1">
    <location>
        <begin position="197"/>
        <end position="214"/>
    </location>
</feature>
<name>A0A0V0QSU7_PSEPJ</name>
<dbReference type="InParanoid" id="A0A0V0QSU7"/>
<keyword evidence="1" id="KW-0472">Membrane</keyword>
<feature type="transmembrane region" description="Helical" evidence="1">
    <location>
        <begin position="116"/>
        <end position="144"/>
    </location>
</feature>
<accession>A0A0V0QSU7</accession>